<dbReference type="AlphaFoldDB" id="A0AAQ3KLF9"/>
<dbReference type="GO" id="GO:0000976">
    <property type="term" value="F:transcription cis-regulatory region binding"/>
    <property type="evidence" value="ECO:0007669"/>
    <property type="project" value="TreeGrafter"/>
</dbReference>
<dbReference type="GO" id="GO:0005634">
    <property type="term" value="C:nucleus"/>
    <property type="evidence" value="ECO:0007669"/>
    <property type="project" value="UniProtKB-SubCell"/>
</dbReference>
<keyword evidence="4" id="KW-0804">Transcription</keyword>
<dbReference type="GO" id="GO:0046982">
    <property type="term" value="F:protein heterodimerization activity"/>
    <property type="evidence" value="ECO:0007669"/>
    <property type="project" value="UniProtKB-ARBA"/>
</dbReference>
<dbReference type="SMART" id="SM00338">
    <property type="entry name" value="BRLZ"/>
    <property type="match status" value="1"/>
</dbReference>
<accession>A0AAQ3KLF9</accession>
<dbReference type="EMBL" id="CP136895">
    <property type="protein sequence ID" value="WOL10279.1"/>
    <property type="molecule type" value="Genomic_DNA"/>
</dbReference>
<dbReference type="PROSITE" id="PS00036">
    <property type="entry name" value="BZIP_BASIC"/>
    <property type="match status" value="1"/>
</dbReference>
<dbReference type="Proteomes" id="UP001327560">
    <property type="component" value="Chromosome 6"/>
</dbReference>
<evidence type="ECO:0000256" key="4">
    <source>
        <dbReference type="ARBA" id="ARBA00023163"/>
    </source>
</evidence>
<dbReference type="PANTHER" id="PTHR45764">
    <property type="entry name" value="BZIP TRANSCRIPTION FACTOR 44"/>
    <property type="match status" value="1"/>
</dbReference>
<comment type="subcellular location">
    <subcellularLocation>
        <location evidence="1">Nucleus</location>
    </subcellularLocation>
</comment>
<dbReference type="PANTHER" id="PTHR45764:SF38">
    <property type="entry name" value="BZIP TRANSCRIPTION FACTOR 44"/>
    <property type="match status" value="1"/>
</dbReference>
<dbReference type="CDD" id="cd14702">
    <property type="entry name" value="bZIP_plant_GBF1"/>
    <property type="match status" value="1"/>
</dbReference>
<feature type="domain" description="BZIP" evidence="7">
    <location>
        <begin position="21"/>
        <end position="84"/>
    </location>
</feature>
<evidence type="ECO:0000313" key="9">
    <source>
        <dbReference type="Proteomes" id="UP001327560"/>
    </source>
</evidence>
<evidence type="ECO:0000313" key="8">
    <source>
        <dbReference type="EMBL" id="WOL10279.1"/>
    </source>
</evidence>
<dbReference type="GO" id="GO:0045893">
    <property type="term" value="P:positive regulation of DNA-templated transcription"/>
    <property type="evidence" value="ECO:0007669"/>
    <property type="project" value="TreeGrafter"/>
</dbReference>
<keyword evidence="2" id="KW-0805">Transcription regulation</keyword>
<protein>
    <recommendedName>
        <fullName evidence="7">BZIP domain-containing protein</fullName>
    </recommendedName>
</protein>
<dbReference type="FunFam" id="1.20.5.170:FF:000020">
    <property type="entry name" value="BZIP transcription factor"/>
    <property type="match status" value="1"/>
</dbReference>
<gene>
    <name evidence="8" type="ORF">Cni_G19034</name>
</gene>
<evidence type="ECO:0000256" key="1">
    <source>
        <dbReference type="ARBA" id="ARBA00004123"/>
    </source>
</evidence>
<dbReference type="Pfam" id="PF00170">
    <property type="entry name" value="bZIP_1"/>
    <property type="match status" value="1"/>
</dbReference>
<dbReference type="InterPro" id="IPR045314">
    <property type="entry name" value="bZIP_plant_GBF1"/>
</dbReference>
<evidence type="ECO:0000259" key="7">
    <source>
        <dbReference type="PROSITE" id="PS50217"/>
    </source>
</evidence>
<dbReference type="GO" id="GO:0003700">
    <property type="term" value="F:DNA-binding transcription factor activity"/>
    <property type="evidence" value="ECO:0007669"/>
    <property type="project" value="InterPro"/>
</dbReference>
<dbReference type="InterPro" id="IPR046347">
    <property type="entry name" value="bZIP_sf"/>
</dbReference>
<evidence type="ECO:0000256" key="5">
    <source>
        <dbReference type="ARBA" id="ARBA00023242"/>
    </source>
</evidence>
<evidence type="ECO:0000256" key="3">
    <source>
        <dbReference type="ARBA" id="ARBA00023125"/>
    </source>
</evidence>
<reference evidence="8 9" key="1">
    <citation type="submission" date="2023-10" db="EMBL/GenBank/DDBJ databases">
        <title>Chromosome-scale genome assembly provides insights into flower coloration mechanisms of Canna indica.</title>
        <authorList>
            <person name="Li C."/>
        </authorList>
    </citation>
    <scope>NUCLEOTIDE SEQUENCE [LARGE SCALE GENOMIC DNA]</scope>
    <source>
        <tissue evidence="8">Flower</tissue>
    </source>
</reference>
<evidence type="ECO:0000256" key="2">
    <source>
        <dbReference type="ARBA" id="ARBA00023015"/>
    </source>
</evidence>
<feature type="region of interest" description="Disordered" evidence="6">
    <location>
        <begin position="1"/>
        <end position="47"/>
    </location>
</feature>
<name>A0AAQ3KLF9_9LILI</name>
<dbReference type="PROSITE" id="PS50217">
    <property type="entry name" value="BZIP"/>
    <property type="match status" value="1"/>
</dbReference>
<organism evidence="8 9">
    <name type="scientific">Canna indica</name>
    <name type="common">Indian-shot</name>
    <dbReference type="NCBI Taxonomy" id="4628"/>
    <lineage>
        <taxon>Eukaryota</taxon>
        <taxon>Viridiplantae</taxon>
        <taxon>Streptophyta</taxon>
        <taxon>Embryophyta</taxon>
        <taxon>Tracheophyta</taxon>
        <taxon>Spermatophyta</taxon>
        <taxon>Magnoliopsida</taxon>
        <taxon>Liliopsida</taxon>
        <taxon>Zingiberales</taxon>
        <taxon>Cannaceae</taxon>
        <taxon>Canna</taxon>
    </lineage>
</organism>
<proteinExistence type="predicted"/>
<dbReference type="Gene3D" id="1.20.5.170">
    <property type="match status" value="1"/>
</dbReference>
<dbReference type="InterPro" id="IPR004827">
    <property type="entry name" value="bZIP"/>
</dbReference>
<keyword evidence="3" id="KW-0238">DNA-binding</keyword>
<keyword evidence="5" id="KW-0539">Nucleus</keyword>
<keyword evidence="9" id="KW-1185">Reference proteome</keyword>
<evidence type="ECO:0000256" key="6">
    <source>
        <dbReference type="SAM" id="MobiDB-lite"/>
    </source>
</evidence>
<dbReference type="SUPFAM" id="SSF57959">
    <property type="entry name" value="Leucine zipper domain"/>
    <property type="match status" value="1"/>
</dbReference>
<sequence length="141" mass="16222">MSSFPIRRASSPEGDSNPAIDDRKRKRMISNRESARRSRQRKQQHLDELIQQESQLKDQNNQFTAQINLVTQRYLQVESENAILRAQMSELTARLNSMNSVLQIVEEVSGMVMDIPDPLLEPWQLPCTAQPIMANADIFQL</sequence>